<evidence type="ECO:0000313" key="10">
    <source>
        <dbReference type="EMBL" id="CAH1983895.1"/>
    </source>
</evidence>
<dbReference type="FunFam" id="3.30.160.60:FF:000100">
    <property type="entry name" value="Zinc finger 45-like"/>
    <property type="match status" value="1"/>
</dbReference>
<keyword evidence="11" id="KW-1185">Reference proteome</keyword>
<gene>
    <name evidence="10" type="ORF">ACAOBT_LOCUS15807</name>
</gene>
<dbReference type="SUPFAM" id="SSF57716">
    <property type="entry name" value="Glucocorticoid receptor-like (DNA-binding domain)"/>
    <property type="match status" value="1"/>
</dbReference>
<dbReference type="PANTHER" id="PTHR23226">
    <property type="entry name" value="ZINC FINGER AND SCAN DOMAIN-CONTAINING"/>
    <property type="match status" value="1"/>
</dbReference>
<feature type="domain" description="ZAD" evidence="9">
    <location>
        <begin position="40"/>
        <end position="110"/>
    </location>
</feature>
<dbReference type="PROSITE" id="PS51915">
    <property type="entry name" value="ZAD"/>
    <property type="match status" value="1"/>
</dbReference>
<evidence type="ECO:0000256" key="3">
    <source>
        <dbReference type="ARBA" id="ARBA00022771"/>
    </source>
</evidence>
<dbReference type="AlphaFoldDB" id="A0A9P0KWG9"/>
<protein>
    <submittedName>
        <fullName evidence="10">Uncharacterized protein</fullName>
    </submittedName>
</protein>
<dbReference type="InterPro" id="IPR013087">
    <property type="entry name" value="Znf_C2H2_type"/>
</dbReference>
<dbReference type="GO" id="GO:0005634">
    <property type="term" value="C:nucleus"/>
    <property type="evidence" value="ECO:0007669"/>
    <property type="project" value="InterPro"/>
</dbReference>
<dbReference type="Pfam" id="PF07776">
    <property type="entry name" value="zf-AD"/>
    <property type="match status" value="1"/>
</dbReference>
<dbReference type="PANTHER" id="PTHR23226:SF371">
    <property type="entry name" value="ZINC FINGER PROTEIN 112-LIKE PROTEIN"/>
    <property type="match status" value="1"/>
</dbReference>
<dbReference type="GO" id="GO:0000981">
    <property type="term" value="F:DNA-binding transcription factor activity, RNA polymerase II-specific"/>
    <property type="evidence" value="ECO:0007669"/>
    <property type="project" value="TreeGrafter"/>
</dbReference>
<evidence type="ECO:0000256" key="5">
    <source>
        <dbReference type="PROSITE-ProRule" id="PRU00042"/>
    </source>
</evidence>
<evidence type="ECO:0000256" key="4">
    <source>
        <dbReference type="ARBA" id="ARBA00022833"/>
    </source>
</evidence>
<evidence type="ECO:0000256" key="6">
    <source>
        <dbReference type="PROSITE-ProRule" id="PRU01263"/>
    </source>
</evidence>
<dbReference type="InterPro" id="IPR012934">
    <property type="entry name" value="Znf_AD"/>
</dbReference>
<evidence type="ECO:0000256" key="2">
    <source>
        <dbReference type="ARBA" id="ARBA00022737"/>
    </source>
</evidence>
<feature type="region of interest" description="Disordered" evidence="7">
    <location>
        <begin position="510"/>
        <end position="536"/>
    </location>
</feature>
<dbReference type="EMBL" id="CAKOFQ010006947">
    <property type="protein sequence ID" value="CAH1983895.1"/>
    <property type="molecule type" value="Genomic_DNA"/>
</dbReference>
<keyword evidence="4 6" id="KW-0862">Zinc</keyword>
<dbReference type="SUPFAM" id="SSF57667">
    <property type="entry name" value="beta-beta-alpha zinc fingers"/>
    <property type="match status" value="4"/>
</dbReference>
<organism evidence="10 11">
    <name type="scientific">Acanthoscelides obtectus</name>
    <name type="common">Bean weevil</name>
    <name type="synonym">Bruchus obtectus</name>
    <dbReference type="NCBI Taxonomy" id="200917"/>
    <lineage>
        <taxon>Eukaryota</taxon>
        <taxon>Metazoa</taxon>
        <taxon>Ecdysozoa</taxon>
        <taxon>Arthropoda</taxon>
        <taxon>Hexapoda</taxon>
        <taxon>Insecta</taxon>
        <taxon>Pterygota</taxon>
        <taxon>Neoptera</taxon>
        <taxon>Endopterygota</taxon>
        <taxon>Coleoptera</taxon>
        <taxon>Polyphaga</taxon>
        <taxon>Cucujiformia</taxon>
        <taxon>Chrysomeloidea</taxon>
        <taxon>Chrysomelidae</taxon>
        <taxon>Bruchinae</taxon>
        <taxon>Bruchini</taxon>
        <taxon>Acanthoscelides</taxon>
    </lineage>
</organism>
<keyword evidence="1 6" id="KW-0479">Metal-binding</keyword>
<dbReference type="SMART" id="SM00355">
    <property type="entry name" value="ZnF_C2H2"/>
    <property type="match status" value="9"/>
</dbReference>
<dbReference type="Pfam" id="PF00096">
    <property type="entry name" value="zf-C2H2"/>
    <property type="match status" value="5"/>
</dbReference>
<dbReference type="PROSITE" id="PS00028">
    <property type="entry name" value="ZINC_FINGER_C2H2_1"/>
    <property type="match status" value="7"/>
</dbReference>
<feature type="compositionally biased region" description="Polar residues" evidence="7">
    <location>
        <begin position="209"/>
        <end position="229"/>
    </location>
</feature>
<proteinExistence type="predicted"/>
<feature type="region of interest" description="Disordered" evidence="7">
    <location>
        <begin position="204"/>
        <end position="236"/>
    </location>
</feature>
<keyword evidence="2" id="KW-0677">Repeat</keyword>
<dbReference type="GO" id="GO:0048598">
    <property type="term" value="P:embryonic morphogenesis"/>
    <property type="evidence" value="ECO:0007669"/>
    <property type="project" value="UniProtKB-ARBA"/>
</dbReference>
<feature type="binding site" evidence="6">
    <location>
        <position position="42"/>
    </location>
    <ligand>
        <name>Zn(2+)</name>
        <dbReference type="ChEBI" id="CHEBI:29105"/>
    </ligand>
</feature>
<sequence>MFVSSNRSNFEPEKTLLATVASDIPTTMTSAQTSQTQNLYQCRLCLKRTPTRVNIFGGDFPKMLEILTSIKVHEKDGLPKYSCLPCATEVKQAVATQIRIRKAYQYLKESLNKRHTPKLSAEGTADIDQSSQKRILNKQTIVESNRRIEPKKNVDRKLSTVSINKNSEALAKPVEDTLRKVGEVEDLDKNKNDNDAFITSVTRNKRSQPKSTGITKGSTVSVNKNNPDSQKLETPKEPEIEFNPEASTFNENIRLLNDTKHKKQTTCKICRISFSNTDSFYRHSLKHKKAQCSICNLVLMKTNMKKHMLRHKDTPAICHLCGLTYKNVESLRTHIYYQHLEVNAFICEECGRKFKKQSALNVHKNKVHTGERNFKCATCGKTFFTKKYLKSHEMTHKKLRPCICEYCNVGFSTRHALKIHRRQHTNEKPFVCDKCDESFRQRVSLRNHLKSKHAIEEAKEFVCSECGRGFATDYALNIHRRLHAFLKCEVCSESFADREYLYNHMKEAHGADNDTRDKGQDTGENQKERRHSLRIT</sequence>
<evidence type="ECO:0000256" key="7">
    <source>
        <dbReference type="SAM" id="MobiDB-lite"/>
    </source>
</evidence>
<keyword evidence="3 5" id="KW-0863">Zinc-finger</keyword>
<evidence type="ECO:0000256" key="1">
    <source>
        <dbReference type="ARBA" id="ARBA00022723"/>
    </source>
</evidence>
<feature type="binding site" evidence="6">
    <location>
        <position position="86"/>
    </location>
    <ligand>
        <name>Zn(2+)</name>
        <dbReference type="ChEBI" id="CHEBI:29105"/>
    </ligand>
</feature>
<feature type="binding site" evidence="6">
    <location>
        <position position="83"/>
    </location>
    <ligand>
        <name>Zn(2+)</name>
        <dbReference type="ChEBI" id="CHEBI:29105"/>
    </ligand>
</feature>
<feature type="domain" description="C2H2-type" evidence="8">
    <location>
        <begin position="402"/>
        <end position="429"/>
    </location>
</feature>
<dbReference type="Gene3D" id="3.30.160.60">
    <property type="entry name" value="Classic Zinc Finger"/>
    <property type="match status" value="7"/>
</dbReference>
<feature type="domain" description="C2H2-type" evidence="8">
    <location>
        <begin position="486"/>
        <end position="514"/>
    </location>
</feature>
<dbReference type="FunFam" id="3.30.160.60:FF:000624">
    <property type="entry name" value="zinc finger protein 697"/>
    <property type="match status" value="1"/>
</dbReference>
<dbReference type="PROSITE" id="PS50157">
    <property type="entry name" value="ZINC_FINGER_C2H2_2"/>
    <property type="match status" value="6"/>
</dbReference>
<feature type="domain" description="C2H2-type" evidence="8">
    <location>
        <begin position="430"/>
        <end position="458"/>
    </location>
</feature>
<feature type="domain" description="C2H2-type" evidence="8">
    <location>
        <begin position="374"/>
        <end position="401"/>
    </location>
</feature>
<feature type="domain" description="C2H2-type" evidence="8">
    <location>
        <begin position="345"/>
        <end position="373"/>
    </location>
</feature>
<dbReference type="Proteomes" id="UP001152888">
    <property type="component" value="Unassembled WGS sequence"/>
</dbReference>
<reference evidence="10" key="1">
    <citation type="submission" date="2022-03" db="EMBL/GenBank/DDBJ databases">
        <authorList>
            <person name="Sayadi A."/>
        </authorList>
    </citation>
    <scope>NUCLEOTIDE SEQUENCE</scope>
</reference>
<evidence type="ECO:0000259" key="8">
    <source>
        <dbReference type="PROSITE" id="PS50157"/>
    </source>
</evidence>
<dbReference type="InterPro" id="IPR036236">
    <property type="entry name" value="Znf_C2H2_sf"/>
</dbReference>
<feature type="binding site" evidence="6">
    <location>
        <position position="45"/>
    </location>
    <ligand>
        <name>Zn(2+)</name>
        <dbReference type="ChEBI" id="CHEBI:29105"/>
    </ligand>
</feature>
<feature type="compositionally biased region" description="Basic and acidic residues" evidence="7">
    <location>
        <begin position="510"/>
        <end position="527"/>
    </location>
</feature>
<accession>A0A9P0KWG9</accession>
<dbReference type="GO" id="GO:0008270">
    <property type="term" value="F:zinc ion binding"/>
    <property type="evidence" value="ECO:0007669"/>
    <property type="project" value="UniProtKB-UniRule"/>
</dbReference>
<evidence type="ECO:0000313" key="11">
    <source>
        <dbReference type="Proteomes" id="UP001152888"/>
    </source>
</evidence>
<feature type="domain" description="C2H2-type" evidence="8">
    <location>
        <begin position="461"/>
        <end position="488"/>
    </location>
</feature>
<name>A0A9P0KWG9_ACAOB</name>
<dbReference type="GO" id="GO:0000978">
    <property type="term" value="F:RNA polymerase II cis-regulatory region sequence-specific DNA binding"/>
    <property type="evidence" value="ECO:0007669"/>
    <property type="project" value="TreeGrafter"/>
</dbReference>
<comment type="caution">
    <text evidence="10">The sequence shown here is derived from an EMBL/GenBank/DDBJ whole genome shotgun (WGS) entry which is preliminary data.</text>
</comment>
<evidence type="ECO:0000259" key="9">
    <source>
        <dbReference type="PROSITE" id="PS51915"/>
    </source>
</evidence>